<evidence type="ECO:0000256" key="7">
    <source>
        <dbReference type="PIRSR" id="PIRSR602401-1"/>
    </source>
</evidence>
<comment type="similarity">
    <text evidence="2 8">Belongs to the cytochrome P450 family.</text>
</comment>
<gene>
    <name evidence="10" type="ORF">K2173_008516</name>
</gene>
<protein>
    <recommendedName>
        <fullName evidence="12">Cytochrome P450</fullName>
    </recommendedName>
</protein>
<dbReference type="GO" id="GO:0005506">
    <property type="term" value="F:iron ion binding"/>
    <property type="evidence" value="ECO:0007669"/>
    <property type="project" value="InterPro"/>
</dbReference>
<dbReference type="PROSITE" id="PS00086">
    <property type="entry name" value="CYTOCHROME_P450"/>
    <property type="match status" value="1"/>
</dbReference>
<dbReference type="PANTHER" id="PTHR47950">
    <property type="entry name" value="CYTOCHROME P450, FAMILY 76, SUBFAMILY C, POLYPEPTIDE 5-RELATED"/>
    <property type="match status" value="1"/>
</dbReference>
<keyword evidence="8" id="KW-0503">Monooxygenase</keyword>
<keyword evidence="5 8" id="KW-0560">Oxidoreductase</keyword>
<keyword evidence="4 7" id="KW-0479">Metal-binding</keyword>
<sequence>MEQVHFTGFLNPLTPVVLLLLLFLLVIWVLSPFSKTQQLPPGPKPWPVVGNILQLGQKPHLSLTNLAKIYGPLISLRLGTQLVVVASSPMAATEILKHHDRLLFGRKLPRATPYEPNVIDRVSIVWASECSEQWKFLRALCKTELFSVKAIESQAILREKKVGELVEFLESREGSAVNVAEAVFVTVFKIICNLMFSRDVISYRDEDEATRLKDLVWKMMTLFVAPNTADFYPKIARLDPQGLRRKLSKCVHEFFATWELDIKRRRETQVSDSSKADFLDVFIANGFEDEKINWLFLELVMAGIDTTTLTVEWAMVELLKNEEAMKRVRQELKTEIKTNPIKESDVCQLPYLNACLKETLRLHPPAPFLIPRRAAETCKIMGYTVPKNSQLLVNVWAIGRDPSVWKDPSTFKPERFLVKSVDFKGQHFELLPFGGGRRICPGLPMAARQVPLILATLLHSFDWSLPNDEDPANIDMNEKCGITVQKEQPLLLIPKRF</sequence>
<organism evidence="10 11">
    <name type="scientific">Erythroxylum novogranatense</name>
    <dbReference type="NCBI Taxonomy" id="1862640"/>
    <lineage>
        <taxon>Eukaryota</taxon>
        <taxon>Viridiplantae</taxon>
        <taxon>Streptophyta</taxon>
        <taxon>Embryophyta</taxon>
        <taxon>Tracheophyta</taxon>
        <taxon>Spermatophyta</taxon>
        <taxon>Magnoliopsida</taxon>
        <taxon>eudicotyledons</taxon>
        <taxon>Gunneridae</taxon>
        <taxon>Pentapetalae</taxon>
        <taxon>rosids</taxon>
        <taxon>fabids</taxon>
        <taxon>Malpighiales</taxon>
        <taxon>Erythroxylaceae</taxon>
        <taxon>Erythroxylum</taxon>
    </lineage>
</organism>
<keyword evidence="9" id="KW-0472">Membrane</keyword>
<dbReference type="GO" id="GO:0004497">
    <property type="term" value="F:monooxygenase activity"/>
    <property type="evidence" value="ECO:0007669"/>
    <property type="project" value="UniProtKB-KW"/>
</dbReference>
<comment type="cofactor">
    <cofactor evidence="1 7">
        <name>heme</name>
        <dbReference type="ChEBI" id="CHEBI:30413"/>
    </cofactor>
</comment>
<dbReference type="InterPro" id="IPR002401">
    <property type="entry name" value="Cyt_P450_E_grp-I"/>
</dbReference>
<evidence type="ECO:0000256" key="5">
    <source>
        <dbReference type="ARBA" id="ARBA00023002"/>
    </source>
</evidence>
<dbReference type="Proteomes" id="UP001159364">
    <property type="component" value="Linkage Group LG10"/>
</dbReference>
<dbReference type="Gene3D" id="1.10.630.10">
    <property type="entry name" value="Cytochrome P450"/>
    <property type="match status" value="1"/>
</dbReference>
<feature type="transmembrane region" description="Helical" evidence="9">
    <location>
        <begin position="12"/>
        <end position="30"/>
    </location>
</feature>
<dbReference type="GO" id="GO:0020037">
    <property type="term" value="F:heme binding"/>
    <property type="evidence" value="ECO:0007669"/>
    <property type="project" value="InterPro"/>
</dbReference>
<evidence type="ECO:0000256" key="4">
    <source>
        <dbReference type="ARBA" id="ARBA00022723"/>
    </source>
</evidence>
<evidence type="ECO:0000256" key="8">
    <source>
        <dbReference type="RuleBase" id="RU000461"/>
    </source>
</evidence>
<accession>A0AAV8SKG9</accession>
<evidence type="ECO:0000313" key="11">
    <source>
        <dbReference type="Proteomes" id="UP001159364"/>
    </source>
</evidence>
<dbReference type="PRINTS" id="PR00385">
    <property type="entry name" value="P450"/>
</dbReference>
<dbReference type="AlphaFoldDB" id="A0AAV8SKG9"/>
<dbReference type="Pfam" id="PF00067">
    <property type="entry name" value="p450"/>
    <property type="match status" value="1"/>
</dbReference>
<dbReference type="PANTHER" id="PTHR47950:SF49">
    <property type="entry name" value="CYTOCHROME P450"/>
    <property type="match status" value="1"/>
</dbReference>
<evidence type="ECO:0000256" key="3">
    <source>
        <dbReference type="ARBA" id="ARBA00022617"/>
    </source>
</evidence>
<dbReference type="SUPFAM" id="SSF48264">
    <property type="entry name" value="Cytochrome P450"/>
    <property type="match status" value="1"/>
</dbReference>
<evidence type="ECO:0000256" key="6">
    <source>
        <dbReference type="ARBA" id="ARBA00023004"/>
    </source>
</evidence>
<dbReference type="InterPro" id="IPR001128">
    <property type="entry name" value="Cyt_P450"/>
</dbReference>
<reference evidence="10 11" key="1">
    <citation type="submission" date="2021-09" db="EMBL/GenBank/DDBJ databases">
        <title>Genomic insights and catalytic innovation underlie evolution of tropane alkaloids biosynthesis.</title>
        <authorList>
            <person name="Wang Y.-J."/>
            <person name="Tian T."/>
            <person name="Huang J.-P."/>
            <person name="Huang S.-X."/>
        </authorList>
    </citation>
    <scope>NUCLEOTIDE SEQUENCE [LARGE SCALE GENOMIC DNA]</scope>
    <source>
        <strain evidence="10">KIB-2018</strain>
        <tissue evidence="10">Leaf</tissue>
    </source>
</reference>
<proteinExistence type="inferred from homology"/>
<comment type="caution">
    <text evidence="10">The sequence shown here is derived from an EMBL/GenBank/DDBJ whole genome shotgun (WGS) entry which is preliminary data.</text>
</comment>
<feature type="binding site" description="axial binding residue" evidence="7">
    <location>
        <position position="440"/>
    </location>
    <ligand>
        <name>heme</name>
        <dbReference type="ChEBI" id="CHEBI:30413"/>
    </ligand>
    <ligandPart>
        <name>Fe</name>
        <dbReference type="ChEBI" id="CHEBI:18248"/>
    </ligandPart>
</feature>
<keyword evidence="9" id="KW-1133">Transmembrane helix</keyword>
<dbReference type="GO" id="GO:0016705">
    <property type="term" value="F:oxidoreductase activity, acting on paired donors, with incorporation or reduction of molecular oxygen"/>
    <property type="evidence" value="ECO:0007669"/>
    <property type="project" value="InterPro"/>
</dbReference>
<dbReference type="CDD" id="cd11073">
    <property type="entry name" value="CYP76-like"/>
    <property type="match status" value="1"/>
</dbReference>
<keyword evidence="11" id="KW-1185">Reference proteome</keyword>
<dbReference type="InterPro" id="IPR017972">
    <property type="entry name" value="Cyt_P450_CS"/>
</dbReference>
<evidence type="ECO:0000256" key="1">
    <source>
        <dbReference type="ARBA" id="ARBA00001971"/>
    </source>
</evidence>
<evidence type="ECO:0000256" key="2">
    <source>
        <dbReference type="ARBA" id="ARBA00010617"/>
    </source>
</evidence>
<dbReference type="FunFam" id="1.10.630.10:FF:000007">
    <property type="entry name" value="Cytochrome P450 76C4"/>
    <property type="match status" value="1"/>
</dbReference>
<name>A0AAV8SKG9_9ROSI</name>
<dbReference type="PRINTS" id="PR00463">
    <property type="entry name" value="EP450I"/>
</dbReference>
<keyword evidence="6 7" id="KW-0408">Iron</keyword>
<dbReference type="InterPro" id="IPR036396">
    <property type="entry name" value="Cyt_P450_sf"/>
</dbReference>
<keyword evidence="3 7" id="KW-0349">Heme</keyword>
<evidence type="ECO:0000256" key="9">
    <source>
        <dbReference type="SAM" id="Phobius"/>
    </source>
</evidence>
<keyword evidence="9" id="KW-0812">Transmembrane</keyword>
<evidence type="ECO:0008006" key="12">
    <source>
        <dbReference type="Google" id="ProtNLM"/>
    </source>
</evidence>
<dbReference type="EMBL" id="JAIWQS010000010">
    <property type="protein sequence ID" value="KAJ8752781.1"/>
    <property type="molecule type" value="Genomic_DNA"/>
</dbReference>
<evidence type="ECO:0000313" key="10">
    <source>
        <dbReference type="EMBL" id="KAJ8752781.1"/>
    </source>
</evidence>